<keyword evidence="2" id="KW-0515">Mutator protein</keyword>
<evidence type="ECO:0000256" key="1">
    <source>
        <dbReference type="ARBA" id="ARBA00010945"/>
    </source>
</evidence>
<dbReference type="InterPro" id="IPR043502">
    <property type="entry name" value="DNA/RNA_pol_sf"/>
</dbReference>
<dbReference type="PANTHER" id="PTHR11076">
    <property type="entry name" value="DNA REPAIR POLYMERASE UMUC / TRANSFERASE FAMILY MEMBER"/>
    <property type="match status" value="1"/>
</dbReference>
<proteinExistence type="inferred from homology"/>
<dbReference type="InterPro" id="IPR043128">
    <property type="entry name" value="Rev_trsase/Diguanyl_cyclase"/>
</dbReference>
<reference evidence="7 8" key="1">
    <citation type="submission" date="2010-12" db="EMBL/GenBank/DDBJ databases">
        <authorList>
            <person name="Muzny D."/>
            <person name="Qin X."/>
            <person name="Deng J."/>
            <person name="Jiang H."/>
            <person name="Liu Y."/>
            <person name="Qu J."/>
            <person name="Song X.-Z."/>
            <person name="Zhang L."/>
            <person name="Thornton R."/>
            <person name="Coyle M."/>
            <person name="Francisco L."/>
            <person name="Jackson L."/>
            <person name="Javaid M."/>
            <person name="Korchina V."/>
            <person name="Kovar C."/>
            <person name="Mata R."/>
            <person name="Mathew T."/>
            <person name="Ngo R."/>
            <person name="Nguyen L."/>
            <person name="Nguyen N."/>
            <person name="Okwuonu G."/>
            <person name="Ongeri F."/>
            <person name="Pham C."/>
            <person name="Simmons D."/>
            <person name="Wilczek-Boney K."/>
            <person name="Hale W."/>
            <person name="Jakkamsetti A."/>
            <person name="Pham P."/>
            <person name="Ruth R."/>
            <person name="San Lucas F."/>
            <person name="Warren J."/>
            <person name="Zhang J."/>
            <person name="Zhao Z."/>
            <person name="Zhou C."/>
            <person name="Zhu D."/>
            <person name="Lee S."/>
            <person name="Bess C."/>
            <person name="Blankenburg K."/>
            <person name="Forbes L."/>
            <person name="Fu Q."/>
            <person name="Gubbala S."/>
            <person name="Hirani K."/>
            <person name="Jayaseelan J.C."/>
            <person name="Lara F."/>
            <person name="Munidasa M."/>
            <person name="Palculict T."/>
            <person name="Patil S."/>
            <person name="Pu L.-L."/>
            <person name="Saada N."/>
            <person name="Tang L."/>
            <person name="Weissenberger G."/>
            <person name="Zhu Y."/>
            <person name="Hemphill L."/>
            <person name="Shang Y."/>
            <person name="Youmans B."/>
            <person name="Ayvaz T."/>
            <person name="Ross M."/>
            <person name="Santibanez J."/>
            <person name="Aqrawi P."/>
            <person name="Gross S."/>
            <person name="Joshi V."/>
            <person name="Fowler G."/>
            <person name="Nazareth L."/>
            <person name="Reid J."/>
            <person name="Worley K."/>
            <person name="Petrosino J."/>
            <person name="Highlander S."/>
            <person name="Gibbs R."/>
        </authorList>
    </citation>
    <scope>NUCLEOTIDE SEQUENCE [LARGE SCALE GENOMIC DNA]</scope>
    <source>
        <strain evidence="7 8">ATCC 23263</strain>
    </source>
</reference>
<dbReference type="RefSeq" id="WP_006597814.1">
    <property type="nucleotide sequence ID" value="NZ_GL622359.1"/>
</dbReference>
<dbReference type="Pfam" id="PF00817">
    <property type="entry name" value="IMS"/>
    <property type="match status" value="1"/>
</dbReference>
<protein>
    <submittedName>
        <fullName evidence="7">ImpB/MucB/SamB family protein</fullName>
    </submittedName>
</protein>
<feature type="domain" description="UmuC" evidence="6">
    <location>
        <begin position="7"/>
        <end position="212"/>
    </location>
</feature>
<gene>
    <name evidence="7" type="ORF">HMP0721_0395</name>
</gene>
<dbReference type="Gene3D" id="3.40.1170.60">
    <property type="match status" value="1"/>
</dbReference>
<dbReference type="STRING" id="887929.HMP0721_0395"/>
<dbReference type="OrthoDB" id="9808813at2"/>
<dbReference type="GO" id="GO:0006281">
    <property type="term" value="P:DNA repair"/>
    <property type="evidence" value="ECO:0007669"/>
    <property type="project" value="InterPro"/>
</dbReference>
<dbReference type="GO" id="GO:0009432">
    <property type="term" value="P:SOS response"/>
    <property type="evidence" value="ECO:0007669"/>
    <property type="project" value="TreeGrafter"/>
</dbReference>
<dbReference type="InterPro" id="IPR001126">
    <property type="entry name" value="UmuC"/>
</dbReference>
<keyword evidence="8" id="KW-1185">Reference proteome</keyword>
<name>E6MEG2_9FIRM</name>
<dbReference type="Proteomes" id="UP000004754">
    <property type="component" value="Unassembled WGS sequence"/>
</dbReference>
<evidence type="ECO:0000256" key="5">
    <source>
        <dbReference type="ARBA" id="ARBA00022932"/>
    </source>
</evidence>
<comment type="caution">
    <text evidence="7">The sequence shown here is derived from an EMBL/GenBank/DDBJ whole genome shotgun (WGS) entry which is preliminary data.</text>
</comment>
<dbReference type="InterPro" id="IPR050116">
    <property type="entry name" value="DNA_polymerase-Y"/>
</dbReference>
<keyword evidence="4" id="KW-0227">DNA damage</keyword>
<evidence type="ECO:0000256" key="4">
    <source>
        <dbReference type="ARBA" id="ARBA00022763"/>
    </source>
</evidence>
<dbReference type="GO" id="GO:0005829">
    <property type="term" value="C:cytosol"/>
    <property type="evidence" value="ECO:0007669"/>
    <property type="project" value="TreeGrafter"/>
</dbReference>
<dbReference type="GO" id="GO:0003684">
    <property type="term" value="F:damaged DNA binding"/>
    <property type="evidence" value="ECO:0007669"/>
    <property type="project" value="InterPro"/>
</dbReference>
<accession>E6MEG2</accession>
<evidence type="ECO:0000259" key="6">
    <source>
        <dbReference type="PROSITE" id="PS50173"/>
    </source>
</evidence>
<dbReference type="Gene3D" id="1.10.150.20">
    <property type="entry name" value="5' to 3' exonuclease, C-terminal subdomain"/>
    <property type="match status" value="1"/>
</dbReference>
<evidence type="ECO:0000313" key="7">
    <source>
        <dbReference type="EMBL" id="EFV02487.1"/>
    </source>
</evidence>
<organism evidence="7 8">
    <name type="scientific">Pseudoramibacter alactolyticus ATCC 23263</name>
    <dbReference type="NCBI Taxonomy" id="887929"/>
    <lineage>
        <taxon>Bacteria</taxon>
        <taxon>Bacillati</taxon>
        <taxon>Bacillota</taxon>
        <taxon>Clostridia</taxon>
        <taxon>Eubacteriales</taxon>
        <taxon>Eubacteriaceae</taxon>
        <taxon>Pseudoramibacter</taxon>
    </lineage>
</organism>
<evidence type="ECO:0000256" key="3">
    <source>
        <dbReference type="ARBA" id="ARBA00022695"/>
    </source>
</evidence>
<evidence type="ECO:0000256" key="2">
    <source>
        <dbReference type="ARBA" id="ARBA00022457"/>
    </source>
</evidence>
<dbReference type="EMBL" id="AEQN01000007">
    <property type="protein sequence ID" value="EFV02487.1"/>
    <property type="molecule type" value="Genomic_DNA"/>
</dbReference>
<dbReference type="GO" id="GO:0042276">
    <property type="term" value="P:error-prone translesion synthesis"/>
    <property type="evidence" value="ECO:0007669"/>
    <property type="project" value="TreeGrafter"/>
</dbReference>
<dbReference type="PANTHER" id="PTHR11076:SF35">
    <property type="entry name" value="DNA REPAIR PROTEIN HOMOLOG YOBH"/>
    <property type="match status" value="1"/>
</dbReference>
<dbReference type="HOGENOM" id="CLU_012348_5_1_9"/>
<keyword evidence="5" id="KW-0808">Transferase</keyword>
<evidence type="ECO:0000313" key="8">
    <source>
        <dbReference type="Proteomes" id="UP000004754"/>
    </source>
</evidence>
<dbReference type="AlphaFoldDB" id="E6MEG2"/>
<dbReference type="GO" id="GO:0003887">
    <property type="term" value="F:DNA-directed DNA polymerase activity"/>
    <property type="evidence" value="ECO:0007669"/>
    <property type="project" value="UniProtKB-KW"/>
</dbReference>
<keyword evidence="5" id="KW-0239">DNA-directed DNA polymerase</keyword>
<dbReference type="Pfam" id="PF11799">
    <property type="entry name" value="IMS_C"/>
    <property type="match status" value="1"/>
</dbReference>
<sequence length="459" mass="51902">MTTQPQYLCIDLKSFYASVACVDRGLDPLKTRLVVANKNRTDKTICLAVSPALEALGVPGRPRLFEVRQRLDRLSRRTGRAIPFIIEPPQMAHYIQVSADIYAIYLQYIAPEDIHVYSINEVFIDVTPYLKTYGLTARELAMRIIRDILQTTGITATAGIGTNLYLAKIAMDIVAKHVSPNGDGVRIAALDERSYREKLWDYQPLTDFWRIGPGTLQKLQSQRLFTMGDIAARSFTDEESLYRHFGIDAEILIDHAWGIEPCTLSDIKHYHPTSRSLGSGQVLQHPYRYEEAALILREMAEALVLDLVDQSLLAEGVTIDLGYDRESVDSGRYRGEIHIDRYGRRVPKHAHGTTHFASPTCRSDLIIRQTLALYERIANPDLTIKRLMVTANRVSQAKTTPHQLSFFDDPDNDSQDLKLQKTLNTLRRRYGKSAVFKAMDLQKHATTLARNAEIGGHHA</sequence>
<comment type="similarity">
    <text evidence="1">Belongs to the DNA polymerase type-Y family.</text>
</comment>
<dbReference type="InterPro" id="IPR017961">
    <property type="entry name" value="DNA_pol_Y-fam_little_finger"/>
</dbReference>
<dbReference type="PROSITE" id="PS50173">
    <property type="entry name" value="UMUC"/>
    <property type="match status" value="1"/>
</dbReference>
<keyword evidence="3" id="KW-0548">Nucleotidyltransferase</keyword>
<dbReference type="eggNOG" id="COG0389">
    <property type="taxonomic scope" value="Bacteria"/>
</dbReference>
<dbReference type="SUPFAM" id="SSF56672">
    <property type="entry name" value="DNA/RNA polymerases"/>
    <property type="match status" value="1"/>
</dbReference>
<dbReference type="Gene3D" id="3.30.70.270">
    <property type="match status" value="1"/>
</dbReference>